<sequence>MTYTTEIGIKIISCTVLISSFMCMQLAYAENQTLPTVERVELDKYLGVWYEIARKPMYFQNQCARDVTARYTVNVNGNIAIDNRCYDERGVLQQALGEAFVVNEPFNSKLKVGFLPEAIRWVPIIRGDYWILKLDENYQMALVGEPRRKYLWLLSRVPHPDKLIVNEYLHYAQTLGFDLKDIIRTEQTEP</sequence>
<comment type="subunit">
    <text evidence="2">Homodimer.</text>
</comment>
<evidence type="ECO:0000256" key="2">
    <source>
        <dbReference type="PIRNR" id="PIRNR036893"/>
    </source>
</evidence>
<dbReference type="InterPro" id="IPR002446">
    <property type="entry name" value="Lipocalin_bac"/>
</dbReference>
<keyword evidence="2" id="KW-0732">Signal</keyword>
<proteinExistence type="inferred from homology"/>
<dbReference type="Proteomes" id="UP000242765">
    <property type="component" value="Unassembled WGS sequence"/>
</dbReference>
<dbReference type="GO" id="GO:0009279">
    <property type="term" value="C:cell outer membrane"/>
    <property type="evidence" value="ECO:0007669"/>
    <property type="project" value="UniProtKB-SubCell"/>
</dbReference>
<dbReference type="InterPro" id="IPR047202">
    <property type="entry name" value="Lipocalin_Blc-like_dom"/>
</dbReference>
<keyword evidence="2" id="KW-0998">Cell outer membrane</keyword>
<dbReference type="Gene3D" id="2.40.128.20">
    <property type="match status" value="1"/>
</dbReference>
<dbReference type="AlphaFoldDB" id="A0A1Y3CI52"/>
<comment type="function">
    <text evidence="2">Involved in the storage or transport of lipids necessary for membrane maintenance under stressful conditions. Displays a binding preference for lysophospholipids.</text>
</comment>
<dbReference type="GO" id="GO:0006950">
    <property type="term" value="P:response to stress"/>
    <property type="evidence" value="ECO:0007669"/>
    <property type="project" value="UniProtKB-ARBA"/>
</dbReference>
<reference evidence="4 5" key="1">
    <citation type="submission" date="2017-04" db="EMBL/GenBank/DDBJ databases">
        <title>High diversity of culturable Acinetobacter species in natural soil and water ecosystems.</title>
        <authorList>
            <person name="Nemec A."/>
            <person name="Radolfova-Krizova L."/>
        </authorList>
    </citation>
    <scope>NUCLEOTIDE SEQUENCE [LARGE SCALE GENOMIC DNA]</scope>
    <source>
        <strain evidence="4 5">ANC 4999</strain>
    </source>
</reference>
<keyword evidence="5" id="KW-1185">Reference proteome</keyword>
<evidence type="ECO:0000313" key="5">
    <source>
        <dbReference type="Proteomes" id="UP000242765"/>
    </source>
</evidence>
<comment type="subcellular location">
    <subcellularLocation>
        <location evidence="2">Cell outer membrane</location>
    </subcellularLocation>
</comment>
<keyword evidence="2" id="KW-0472">Membrane</keyword>
<keyword evidence="2" id="KW-0446">Lipid-binding</keyword>
<dbReference type="PANTHER" id="PTHR10612">
    <property type="entry name" value="APOLIPOPROTEIN D"/>
    <property type="match status" value="1"/>
</dbReference>
<dbReference type="GO" id="GO:0008289">
    <property type="term" value="F:lipid binding"/>
    <property type="evidence" value="ECO:0007669"/>
    <property type="project" value="UniProtKB-UniRule"/>
</dbReference>
<dbReference type="PANTHER" id="PTHR10612:SF34">
    <property type="entry name" value="APOLIPOPROTEIN D"/>
    <property type="match status" value="1"/>
</dbReference>
<dbReference type="PIRSF" id="PIRSF036893">
    <property type="entry name" value="Lipocalin_ApoD"/>
    <property type="match status" value="1"/>
</dbReference>
<comment type="caution">
    <text evidence="4">The sequence shown here is derived from an EMBL/GenBank/DDBJ whole genome shotgun (WGS) entry which is preliminary data.</text>
</comment>
<dbReference type="Pfam" id="PF08212">
    <property type="entry name" value="Lipocalin_2"/>
    <property type="match status" value="1"/>
</dbReference>
<feature type="chain" id="PRO_5013437220" description="Outer membrane lipoprotein Blc" evidence="2">
    <location>
        <begin position="30"/>
        <end position="190"/>
    </location>
</feature>
<dbReference type="PROSITE" id="PS00213">
    <property type="entry name" value="LIPOCALIN"/>
    <property type="match status" value="1"/>
</dbReference>
<dbReference type="InterPro" id="IPR022272">
    <property type="entry name" value="Lipocalin_CS"/>
</dbReference>
<dbReference type="SUPFAM" id="SSF50814">
    <property type="entry name" value="Lipocalins"/>
    <property type="match status" value="1"/>
</dbReference>
<organism evidence="4 5">
    <name type="scientific">Acinetobacter silvestris</name>
    <dbReference type="NCBI Taxonomy" id="1977882"/>
    <lineage>
        <taxon>Bacteria</taxon>
        <taxon>Pseudomonadati</taxon>
        <taxon>Pseudomonadota</taxon>
        <taxon>Gammaproteobacteria</taxon>
        <taxon>Moraxellales</taxon>
        <taxon>Moraxellaceae</taxon>
        <taxon>Acinetobacter</taxon>
    </lineage>
</organism>
<protein>
    <recommendedName>
        <fullName evidence="2">Outer membrane lipoprotein Blc</fullName>
    </recommendedName>
</protein>
<evidence type="ECO:0000259" key="3">
    <source>
        <dbReference type="Pfam" id="PF08212"/>
    </source>
</evidence>
<dbReference type="InterPro" id="IPR012674">
    <property type="entry name" value="Calycin"/>
</dbReference>
<feature type="domain" description="Lipocalin/cytosolic fatty-acid binding" evidence="3">
    <location>
        <begin position="40"/>
        <end position="187"/>
    </location>
</feature>
<feature type="signal peptide" evidence="2">
    <location>
        <begin position="1"/>
        <end position="29"/>
    </location>
</feature>
<dbReference type="STRING" id="1977882.B9T28_04555"/>
<gene>
    <name evidence="4" type="ORF">B9T28_04555</name>
</gene>
<dbReference type="EMBL" id="NEGB01000002">
    <property type="protein sequence ID" value="OTG66795.1"/>
    <property type="molecule type" value="Genomic_DNA"/>
</dbReference>
<evidence type="ECO:0000256" key="1">
    <source>
        <dbReference type="ARBA" id="ARBA00006889"/>
    </source>
</evidence>
<dbReference type="InterPro" id="IPR022271">
    <property type="entry name" value="Lipocalin_ApoD"/>
</dbReference>
<dbReference type="PRINTS" id="PR01171">
    <property type="entry name" value="BCTLIPOCALIN"/>
</dbReference>
<name>A0A1Y3CI52_9GAMM</name>
<accession>A0A1Y3CI52</accession>
<keyword evidence="2" id="KW-0449">Lipoprotein</keyword>
<comment type="similarity">
    <text evidence="1 2">Belongs to the calycin superfamily. Lipocalin family.</text>
</comment>
<dbReference type="InterPro" id="IPR000566">
    <property type="entry name" value="Lipocln_cytosolic_FA-bd_dom"/>
</dbReference>
<evidence type="ECO:0000313" key="4">
    <source>
        <dbReference type="EMBL" id="OTG66795.1"/>
    </source>
</evidence>
<dbReference type="CDD" id="cd19438">
    <property type="entry name" value="lipocalin_Blc-like"/>
    <property type="match status" value="1"/>
</dbReference>